<dbReference type="InterPro" id="IPR050210">
    <property type="entry name" value="tRNA_Adenine-N(6)_MTase"/>
</dbReference>
<dbReference type="InterPro" id="IPR007848">
    <property type="entry name" value="Small_mtfrase_dom"/>
</dbReference>
<dbReference type="GO" id="GO:0003676">
    <property type="term" value="F:nucleic acid binding"/>
    <property type="evidence" value="ECO:0007669"/>
    <property type="project" value="InterPro"/>
</dbReference>
<keyword evidence="1" id="KW-0175">Coiled coil</keyword>
<evidence type="ECO:0000313" key="3">
    <source>
        <dbReference type="EMBL" id="QEH61209.1"/>
    </source>
</evidence>
<dbReference type="GO" id="GO:0032259">
    <property type="term" value="P:methylation"/>
    <property type="evidence" value="ECO:0007669"/>
    <property type="project" value="InterPro"/>
</dbReference>
<dbReference type="InterPro" id="IPR002052">
    <property type="entry name" value="DNA_methylase_N6_adenine_CS"/>
</dbReference>
<organism evidence="3 4">
    <name type="scientific">Spiroplasma chinense</name>
    <dbReference type="NCBI Taxonomy" id="216932"/>
    <lineage>
        <taxon>Bacteria</taxon>
        <taxon>Bacillati</taxon>
        <taxon>Mycoplasmatota</taxon>
        <taxon>Mollicutes</taxon>
        <taxon>Entomoplasmatales</taxon>
        <taxon>Spiroplasmataceae</taxon>
        <taxon>Spiroplasma</taxon>
    </lineage>
</organism>
<feature type="domain" description="Methyltransferase small" evidence="2">
    <location>
        <begin position="29"/>
        <end position="140"/>
    </location>
</feature>
<dbReference type="AlphaFoldDB" id="A0A5B9Y3G5"/>
<keyword evidence="4" id="KW-1185">Reference proteome</keyword>
<sequence length="242" mass="28081">MKVVNDVLGYKNLKIYQETDMFSFSLDSILLARFYKPKSKEKIIGDFGTNNAIIPLIVSNYINKDSKIYGIDIQKEAVKIAKENVELNNLQEKIEIINQDINEYVKDKNNFFDVIYSNPPYFKVQQDSNLNKKSDFLIPARHETHLKLEQLIYSAKVALKNGGRFVMVHLIERMDEIIYLLKKNNFAVKNIQVVYSKEKQDAKKILIDAINDGNEGMKFLPPLYVHKDNGDYTEQVLEMFGD</sequence>
<protein>
    <recommendedName>
        <fullName evidence="2">Methyltransferase small domain-containing protein</fullName>
    </recommendedName>
</protein>
<dbReference type="SUPFAM" id="SSF53335">
    <property type="entry name" value="S-adenosyl-L-methionine-dependent methyltransferases"/>
    <property type="match status" value="1"/>
</dbReference>
<dbReference type="GO" id="GO:0008170">
    <property type="term" value="F:N-methyltransferase activity"/>
    <property type="evidence" value="ECO:0007669"/>
    <property type="project" value="UniProtKB-ARBA"/>
</dbReference>
<evidence type="ECO:0000256" key="1">
    <source>
        <dbReference type="SAM" id="Coils"/>
    </source>
</evidence>
<feature type="coiled-coil region" evidence="1">
    <location>
        <begin position="73"/>
        <end position="107"/>
    </location>
</feature>
<dbReference type="PANTHER" id="PTHR47739:SF1">
    <property type="entry name" value="TRNA1(VAL) (ADENINE(37)-N6)-METHYLTRANSFERASE"/>
    <property type="match status" value="1"/>
</dbReference>
<name>A0A5B9Y3G5_9MOLU</name>
<proteinExistence type="predicted"/>
<dbReference type="Pfam" id="PF05175">
    <property type="entry name" value="MTS"/>
    <property type="match status" value="1"/>
</dbReference>
<dbReference type="PROSITE" id="PS00092">
    <property type="entry name" value="N6_MTASE"/>
    <property type="match status" value="1"/>
</dbReference>
<reference evidence="3 4" key="1">
    <citation type="submission" date="2019-08" db="EMBL/GenBank/DDBJ databases">
        <title>Complete genome sequence of Spiroplasma chinense CCH (DSM 19755).</title>
        <authorList>
            <person name="Shen H.-Y."/>
            <person name="Lin Y.-C."/>
            <person name="Chou L."/>
            <person name="Kuo C.-H."/>
        </authorList>
    </citation>
    <scope>NUCLEOTIDE SEQUENCE [LARGE SCALE GENOMIC DNA]</scope>
    <source>
        <strain evidence="3 4">CCH</strain>
    </source>
</reference>
<dbReference type="CDD" id="cd02440">
    <property type="entry name" value="AdoMet_MTases"/>
    <property type="match status" value="1"/>
</dbReference>
<dbReference type="PANTHER" id="PTHR47739">
    <property type="entry name" value="TRNA1(VAL) (ADENINE(37)-N6)-METHYLTRANSFERASE"/>
    <property type="match status" value="1"/>
</dbReference>
<dbReference type="GO" id="GO:0008757">
    <property type="term" value="F:S-adenosylmethionine-dependent methyltransferase activity"/>
    <property type="evidence" value="ECO:0007669"/>
    <property type="project" value="UniProtKB-ARBA"/>
</dbReference>
<dbReference type="Gene3D" id="3.40.50.150">
    <property type="entry name" value="Vaccinia Virus protein VP39"/>
    <property type="match status" value="1"/>
</dbReference>
<dbReference type="KEGG" id="schi:SCHIN_v1c00110"/>
<dbReference type="RefSeq" id="WP_166507606.1">
    <property type="nucleotide sequence ID" value="NZ_CP043026.1"/>
</dbReference>
<evidence type="ECO:0000313" key="4">
    <source>
        <dbReference type="Proteomes" id="UP000323144"/>
    </source>
</evidence>
<evidence type="ECO:0000259" key="2">
    <source>
        <dbReference type="Pfam" id="PF05175"/>
    </source>
</evidence>
<dbReference type="InterPro" id="IPR029063">
    <property type="entry name" value="SAM-dependent_MTases_sf"/>
</dbReference>
<dbReference type="Proteomes" id="UP000323144">
    <property type="component" value="Chromosome"/>
</dbReference>
<dbReference type="EMBL" id="CP043026">
    <property type="protein sequence ID" value="QEH61209.1"/>
    <property type="molecule type" value="Genomic_DNA"/>
</dbReference>
<accession>A0A5B9Y3G5</accession>
<gene>
    <name evidence="3" type="ORF">SCHIN_v1c00110</name>
</gene>